<keyword evidence="2" id="KW-1185">Reference proteome</keyword>
<dbReference type="AlphaFoldDB" id="A0A7E4W3X1"/>
<evidence type="ECO:0000313" key="2">
    <source>
        <dbReference type="Proteomes" id="UP000492821"/>
    </source>
</evidence>
<feature type="transmembrane region" description="Helical" evidence="1">
    <location>
        <begin position="84"/>
        <end position="107"/>
    </location>
</feature>
<reference evidence="2" key="1">
    <citation type="journal article" date="2013" name="Genetics">
        <title>The draft genome and transcriptome of Panagrellus redivivus are shaped by the harsh demands of a free-living lifestyle.</title>
        <authorList>
            <person name="Srinivasan J."/>
            <person name="Dillman A.R."/>
            <person name="Macchietto M.G."/>
            <person name="Heikkinen L."/>
            <person name="Lakso M."/>
            <person name="Fracchia K.M."/>
            <person name="Antoshechkin I."/>
            <person name="Mortazavi A."/>
            <person name="Wong G."/>
            <person name="Sternberg P.W."/>
        </authorList>
    </citation>
    <scope>NUCLEOTIDE SEQUENCE [LARGE SCALE GENOMIC DNA]</scope>
    <source>
        <strain evidence="2">MT8872</strain>
    </source>
</reference>
<accession>A0A7E4W3X1</accession>
<keyword evidence="1" id="KW-1133">Transmembrane helix</keyword>
<organism evidence="2 3">
    <name type="scientific">Panagrellus redivivus</name>
    <name type="common">Microworm</name>
    <dbReference type="NCBI Taxonomy" id="6233"/>
    <lineage>
        <taxon>Eukaryota</taxon>
        <taxon>Metazoa</taxon>
        <taxon>Ecdysozoa</taxon>
        <taxon>Nematoda</taxon>
        <taxon>Chromadorea</taxon>
        <taxon>Rhabditida</taxon>
        <taxon>Tylenchina</taxon>
        <taxon>Panagrolaimomorpha</taxon>
        <taxon>Panagrolaimoidea</taxon>
        <taxon>Panagrolaimidae</taxon>
        <taxon>Panagrellus</taxon>
    </lineage>
</organism>
<dbReference type="WBParaSite" id="Pan_g7058.t1">
    <property type="protein sequence ID" value="Pan_g7058.t1"/>
    <property type="gene ID" value="Pan_g7058"/>
</dbReference>
<keyword evidence="1" id="KW-0472">Membrane</keyword>
<reference evidence="3" key="2">
    <citation type="submission" date="2020-10" db="UniProtKB">
        <authorList>
            <consortium name="WormBaseParasite"/>
        </authorList>
    </citation>
    <scope>IDENTIFICATION</scope>
</reference>
<evidence type="ECO:0000313" key="3">
    <source>
        <dbReference type="WBParaSite" id="Pan_g7058.t1"/>
    </source>
</evidence>
<keyword evidence="1" id="KW-0812">Transmembrane</keyword>
<protein>
    <submittedName>
        <fullName evidence="3">F-box domain-containing protein</fullName>
    </submittedName>
</protein>
<sequence length="376" mass="43297">MTTKNPTLKPHLIREILKILGPCENGDVLGRLGLSGKEAFFVFVHFIEEHAVFDFHEDTAIPIRVDPSCFQPPIMLRDYDKSNWFLGFLSFLRFYTLGSWCLVARYVRKFKVELNLFLPNIVVTGNLTELTLTGEFSESIAPLINFWSSLEVLKLDSDYADKFVDDVESGDIRLDNLQYLKIKMSLRKFYDLLSDIKFPFPEDVKIDLVYANCVMADFIPSNTFPQVKYVSFDIKFRDDINYDLVNRLPAIVGCFPAIEVAKIEIIYHHDSSPDDHSRILDFHDWLSKADFAVPVEITHHESVELSVDDNAEAIYEHLKSMGFKEDYDRSDFIFKKVYSTVRLIHHLSHRETFSGSDLGIYSSDEELGDGDGENDV</sequence>
<evidence type="ECO:0000256" key="1">
    <source>
        <dbReference type="SAM" id="Phobius"/>
    </source>
</evidence>
<name>A0A7E4W3X1_PANRE</name>
<proteinExistence type="predicted"/>
<dbReference type="Proteomes" id="UP000492821">
    <property type="component" value="Unassembled WGS sequence"/>
</dbReference>